<dbReference type="InterPro" id="IPR002591">
    <property type="entry name" value="Phosphodiest/P_Trfase"/>
</dbReference>
<evidence type="ECO:0000313" key="1">
    <source>
        <dbReference type="EMBL" id="VEI71469.1"/>
    </source>
</evidence>
<dbReference type="Gene3D" id="3.40.720.10">
    <property type="entry name" value="Alkaline Phosphatase, subunit A"/>
    <property type="match status" value="1"/>
</dbReference>
<dbReference type="InterPro" id="IPR017850">
    <property type="entry name" value="Alkaline_phosphatase_core_sf"/>
</dbReference>
<evidence type="ECO:0000313" key="2">
    <source>
        <dbReference type="Proteomes" id="UP000281904"/>
    </source>
</evidence>
<gene>
    <name evidence="1" type="ORF">NCTC10036_04363</name>
</gene>
<dbReference type="Proteomes" id="UP000281904">
    <property type="component" value="Chromosome"/>
</dbReference>
<dbReference type="Pfam" id="PF01663">
    <property type="entry name" value="Phosphodiest"/>
    <property type="match status" value="1"/>
</dbReference>
<protein>
    <submittedName>
        <fullName evidence="1">Type I phosphodiesterase / nucleotide pyrophosphatase</fullName>
    </submittedName>
</protein>
<dbReference type="EMBL" id="LR134493">
    <property type="protein sequence ID" value="VEI71469.1"/>
    <property type="molecule type" value="Genomic_DNA"/>
</dbReference>
<dbReference type="RefSeq" id="WP_126533024.1">
    <property type="nucleotide sequence ID" value="NZ_JAMWJM010000001.1"/>
</dbReference>
<dbReference type="AlphaFoldDB" id="A0A448SUW6"/>
<name>A0A448SUW6_SERRU</name>
<accession>A0A448SUW6</accession>
<sequence length="355" mass="39645">MIQTLLPDLTRIRPLMRELLAYHASNDKKSVVLLAVDGVRYADAEKNWRSAHHLQRIASVFPTTSSSCWLSALTGTSVARHGCVGVVFRPDATGETINVFSHADGFTLEGEQTLFHDAAQHGYLPVALTSDVGHLSCGWRQRLLSGARLIESALHFHAPHRANGALDIDSLINQLHQDIARIAALPVPCFAWIFVDPDHYIHRHGYDSAIHEYLQKLDQLATRWTEKGLVMVAHSDHGLVATEHSPELEHYLHHYLKRKGLTMGGAGRTRWLYVPRQLSTEQIISELSANLPADVEVAKRSDYFPPTEPLAERVGEILLISRSGLFLAEPGIKYEHGSLCRDEWEVPFAIWGDAS</sequence>
<reference evidence="1 2" key="1">
    <citation type="submission" date="2018-12" db="EMBL/GenBank/DDBJ databases">
        <authorList>
            <consortium name="Pathogen Informatics"/>
        </authorList>
    </citation>
    <scope>NUCLEOTIDE SEQUENCE [LARGE SCALE GENOMIC DNA]</scope>
    <source>
        <strain evidence="1 2">NCTC10036</strain>
    </source>
</reference>
<dbReference type="SUPFAM" id="SSF53649">
    <property type="entry name" value="Alkaline phosphatase-like"/>
    <property type="match status" value="1"/>
</dbReference>
<proteinExistence type="predicted"/>
<organism evidence="1 2">
    <name type="scientific">Serratia rubidaea</name>
    <name type="common">Serratia marinorubra</name>
    <dbReference type="NCBI Taxonomy" id="61652"/>
    <lineage>
        <taxon>Bacteria</taxon>
        <taxon>Pseudomonadati</taxon>
        <taxon>Pseudomonadota</taxon>
        <taxon>Gammaproteobacteria</taxon>
        <taxon>Enterobacterales</taxon>
        <taxon>Yersiniaceae</taxon>
        <taxon>Serratia</taxon>
    </lineage>
</organism>